<keyword evidence="4" id="KW-1185">Reference proteome</keyword>
<feature type="transmembrane region" description="Helical" evidence="2">
    <location>
        <begin position="82"/>
        <end position="101"/>
    </location>
</feature>
<feature type="compositionally biased region" description="Low complexity" evidence="1">
    <location>
        <begin position="297"/>
        <end position="307"/>
    </location>
</feature>
<protein>
    <submittedName>
        <fullName evidence="3">DUF2637 domain-containing protein</fullName>
    </submittedName>
</protein>
<keyword evidence="2" id="KW-0812">Transmembrane</keyword>
<dbReference type="RefSeq" id="WP_388312307.1">
    <property type="nucleotide sequence ID" value="NZ_JBIBDZ010000028.1"/>
</dbReference>
<comment type="caution">
    <text evidence="3">The sequence shown here is derived from an EMBL/GenBank/DDBJ whole genome shotgun (WGS) entry which is preliminary data.</text>
</comment>
<feature type="region of interest" description="Disordered" evidence="1">
    <location>
        <begin position="242"/>
        <end position="281"/>
    </location>
</feature>
<dbReference type="EMBL" id="JBIBDZ010000028">
    <property type="protein sequence ID" value="MFF5924398.1"/>
    <property type="molecule type" value="Genomic_DNA"/>
</dbReference>
<reference evidence="3 4" key="1">
    <citation type="submission" date="2024-10" db="EMBL/GenBank/DDBJ databases">
        <title>The Natural Products Discovery Center: Release of the First 8490 Sequenced Strains for Exploring Actinobacteria Biosynthetic Diversity.</title>
        <authorList>
            <person name="Kalkreuter E."/>
            <person name="Kautsar S.A."/>
            <person name="Yang D."/>
            <person name="Bader C.D."/>
            <person name="Teijaro C.N."/>
            <person name="Fluegel L."/>
            <person name="Davis C.M."/>
            <person name="Simpson J.R."/>
            <person name="Lauterbach L."/>
            <person name="Steele A.D."/>
            <person name="Gui C."/>
            <person name="Meng S."/>
            <person name="Li G."/>
            <person name="Viehrig K."/>
            <person name="Ye F."/>
            <person name="Su P."/>
            <person name="Kiefer A.F."/>
            <person name="Nichols A."/>
            <person name="Cepeda A.J."/>
            <person name="Yan W."/>
            <person name="Fan B."/>
            <person name="Jiang Y."/>
            <person name="Adhikari A."/>
            <person name="Zheng C.-J."/>
            <person name="Schuster L."/>
            <person name="Cowan T.M."/>
            <person name="Smanski M.J."/>
            <person name="Chevrette M.G."/>
            <person name="De Carvalho L.P.S."/>
            <person name="Shen B."/>
        </authorList>
    </citation>
    <scope>NUCLEOTIDE SEQUENCE [LARGE SCALE GENOMIC DNA]</scope>
    <source>
        <strain evidence="3 4">NPDC012605</strain>
    </source>
</reference>
<feature type="region of interest" description="Disordered" evidence="1">
    <location>
        <begin position="297"/>
        <end position="331"/>
    </location>
</feature>
<evidence type="ECO:0000256" key="2">
    <source>
        <dbReference type="SAM" id="Phobius"/>
    </source>
</evidence>
<evidence type="ECO:0000313" key="3">
    <source>
        <dbReference type="EMBL" id="MFF5924398.1"/>
    </source>
</evidence>
<evidence type="ECO:0000256" key="1">
    <source>
        <dbReference type="SAM" id="MobiDB-lite"/>
    </source>
</evidence>
<dbReference type="Proteomes" id="UP001602370">
    <property type="component" value="Unassembled WGS sequence"/>
</dbReference>
<sequence>MKLSTMTPRQIQAAERTLSVGTWAITFGAVLFSVLTVTPLVERVTPDGWKWTAPILPLVVDAAVVIVVRLDATVARLGGSAGAWPTVLRWLTGLMTIALNIGDSALKGDVVGVGVHLVAPVLLIVTAEAGLSYRRAITSALARIEREQAEEREREQRERRAERERLERERREREDRERADREREQDRAERLERERLEAEERRAREEREHQAALVRERLDREERRERERLEAEERAERLRLEAEERQRQEQQAERDRKAREAKERAARAAKERAAAEAAVSGPRATVSTLRAAVSTDGAHGAHGTAHGAHGDQAVSAHGKGAGAHETAPAGDKLPEDEARRVLADMVREGASQRQIADRIGWSTGWVASRCKELAAA</sequence>
<name>A0ABW6Y3T9_9ACTN</name>
<feature type="compositionally biased region" description="Basic and acidic residues" evidence="1">
    <location>
        <begin position="242"/>
        <end position="274"/>
    </location>
</feature>
<keyword evidence="2" id="KW-0472">Membrane</keyword>
<proteinExistence type="predicted"/>
<feature type="transmembrane region" description="Helical" evidence="2">
    <location>
        <begin position="113"/>
        <end position="133"/>
    </location>
</feature>
<accession>A0ABW6Y3T9</accession>
<feature type="region of interest" description="Disordered" evidence="1">
    <location>
        <begin position="152"/>
        <end position="192"/>
    </location>
</feature>
<feature type="transmembrane region" description="Helical" evidence="2">
    <location>
        <begin position="20"/>
        <end position="41"/>
    </location>
</feature>
<gene>
    <name evidence="3" type="ORF">ACFY8C_39925</name>
</gene>
<evidence type="ECO:0000313" key="4">
    <source>
        <dbReference type="Proteomes" id="UP001602370"/>
    </source>
</evidence>
<feature type="transmembrane region" description="Helical" evidence="2">
    <location>
        <begin position="53"/>
        <end position="70"/>
    </location>
</feature>
<organism evidence="3 4">
    <name type="scientific">Streptomyces flavochromogenes</name>
    <dbReference type="NCBI Taxonomy" id="68199"/>
    <lineage>
        <taxon>Bacteria</taxon>
        <taxon>Bacillati</taxon>
        <taxon>Actinomycetota</taxon>
        <taxon>Actinomycetes</taxon>
        <taxon>Kitasatosporales</taxon>
        <taxon>Streptomycetaceae</taxon>
        <taxon>Streptomyces</taxon>
    </lineage>
</organism>
<keyword evidence="2" id="KW-1133">Transmembrane helix</keyword>